<comment type="similarity">
    <text evidence="6">Belongs to the ABC-2 integral membrane protein family.</text>
</comment>
<dbReference type="RefSeq" id="WP_159542771.1">
    <property type="nucleotide sequence ID" value="NZ_CP047156.1"/>
</dbReference>
<proteinExistence type="inferred from homology"/>
<protein>
    <recommendedName>
        <fullName evidence="6">Transport permease protein</fullName>
    </recommendedName>
</protein>
<dbReference type="OrthoDB" id="9778589at2"/>
<comment type="subcellular location">
    <subcellularLocation>
        <location evidence="6">Cell membrane</location>
        <topology evidence="6">Multi-pass membrane protein</topology>
    </subcellularLocation>
    <subcellularLocation>
        <location evidence="1">Membrane</location>
        <topology evidence="1">Multi-pass membrane protein</topology>
    </subcellularLocation>
</comment>
<dbReference type="GO" id="GO:0046677">
    <property type="term" value="P:response to antibiotic"/>
    <property type="evidence" value="ECO:0007669"/>
    <property type="project" value="UniProtKB-KW"/>
</dbReference>
<evidence type="ECO:0000256" key="6">
    <source>
        <dbReference type="RuleBase" id="RU361157"/>
    </source>
</evidence>
<feature type="domain" description="ABC transmembrane type-2" evidence="7">
    <location>
        <begin position="46"/>
        <end position="276"/>
    </location>
</feature>
<dbReference type="InterPro" id="IPR000412">
    <property type="entry name" value="ABC_2_transport"/>
</dbReference>
<dbReference type="AlphaFoldDB" id="A0A7L4YJW0"/>
<dbReference type="InterPro" id="IPR051784">
    <property type="entry name" value="Nod_factor_ABC_transporter"/>
</dbReference>
<keyword evidence="3 6" id="KW-1133">Transmembrane helix</keyword>
<dbReference type="GO" id="GO:0043190">
    <property type="term" value="C:ATP-binding cassette (ABC) transporter complex"/>
    <property type="evidence" value="ECO:0007669"/>
    <property type="project" value="InterPro"/>
</dbReference>
<dbReference type="PANTHER" id="PTHR43229:SF2">
    <property type="entry name" value="NODULATION PROTEIN J"/>
    <property type="match status" value="1"/>
</dbReference>
<evidence type="ECO:0000313" key="8">
    <source>
        <dbReference type="EMBL" id="QHB99371.1"/>
    </source>
</evidence>
<dbReference type="PANTHER" id="PTHR43229">
    <property type="entry name" value="NODULATION PROTEIN J"/>
    <property type="match status" value="1"/>
</dbReference>
<accession>A0A7L4YJW0</accession>
<evidence type="ECO:0000256" key="1">
    <source>
        <dbReference type="ARBA" id="ARBA00004141"/>
    </source>
</evidence>
<keyword evidence="6" id="KW-0813">Transport</keyword>
<dbReference type="Proteomes" id="UP000463857">
    <property type="component" value="Chromosome"/>
</dbReference>
<name>A0A7L4YJW0_9ACTN</name>
<dbReference type="InterPro" id="IPR013525">
    <property type="entry name" value="ABC2_TM"/>
</dbReference>
<keyword evidence="5" id="KW-0046">Antibiotic resistance</keyword>
<dbReference type="InterPro" id="IPR047817">
    <property type="entry name" value="ABC2_TM_bact-type"/>
</dbReference>
<keyword evidence="9" id="KW-1185">Reference proteome</keyword>
<evidence type="ECO:0000256" key="5">
    <source>
        <dbReference type="ARBA" id="ARBA00023251"/>
    </source>
</evidence>
<dbReference type="GO" id="GO:0140359">
    <property type="term" value="F:ABC-type transporter activity"/>
    <property type="evidence" value="ECO:0007669"/>
    <property type="project" value="InterPro"/>
</dbReference>
<feature type="transmembrane region" description="Helical" evidence="6">
    <location>
        <begin position="171"/>
        <end position="189"/>
    </location>
</feature>
<dbReference type="KEGG" id="eke:EK0264_03095"/>
<gene>
    <name evidence="8" type="ORF">EK0264_03095</name>
</gene>
<dbReference type="PRINTS" id="PR00164">
    <property type="entry name" value="ABC2TRNSPORT"/>
</dbReference>
<feature type="transmembrane region" description="Helical" evidence="6">
    <location>
        <begin position="45"/>
        <end position="68"/>
    </location>
</feature>
<evidence type="ECO:0000259" key="7">
    <source>
        <dbReference type="PROSITE" id="PS51012"/>
    </source>
</evidence>
<keyword evidence="6" id="KW-1003">Cell membrane</keyword>
<keyword evidence="2 6" id="KW-0812">Transmembrane</keyword>
<feature type="transmembrane region" description="Helical" evidence="6">
    <location>
        <begin position="201"/>
        <end position="220"/>
    </location>
</feature>
<dbReference type="PIRSF" id="PIRSF006648">
    <property type="entry name" value="DrrB"/>
    <property type="match status" value="1"/>
</dbReference>
<feature type="transmembrane region" description="Helical" evidence="6">
    <location>
        <begin position="251"/>
        <end position="270"/>
    </location>
</feature>
<dbReference type="EMBL" id="CP047156">
    <property type="protein sequence ID" value="QHB99371.1"/>
    <property type="molecule type" value="Genomic_DNA"/>
</dbReference>
<feature type="transmembrane region" description="Helical" evidence="6">
    <location>
        <begin position="144"/>
        <end position="165"/>
    </location>
</feature>
<feature type="transmembrane region" description="Helical" evidence="6">
    <location>
        <begin position="80"/>
        <end position="102"/>
    </location>
</feature>
<evidence type="ECO:0000256" key="3">
    <source>
        <dbReference type="ARBA" id="ARBA00022989"/>
    </source>
</evidence>
<evidence type="ECO:0000313" key="9">
    <source>
        <dbReference type="Proteomes" id="UP000463857"/>
    </source>
</evidence>
<dbReference type="Pfam" id="PF01061">
    <property type="entry name" value="ABC2_membrane"/>
    <property type="match status" value="1"/>
</dbReference>
<evidence type="ECO:0000256" key="2">
    <source>
        <dbReference type="ARBA" id="ARBA00022692"/>
    </source>
</evidence>
<organism evidence="8 9">
    <name type="scientific">Epidermidibacterium keratini</name>
    <dbReference type="NCBI Taxonomy" id="1891644"/>
    <lineage>
        <taxon>Bacteria</taxon>
        <taxon>Bacillati</taxon>
        <taxon>Actinomycetota</taxon>
        <taxon>Actinomycetes</taxon>
        <taxon>Sporichthyales</taxon>
        <taxon>Sporichthyaceae</taxon>
        <taxon>Epidermidibacterium</taxon>
    </lineage>
</organism>
<evidence type="ECO:0000256" key="4">
    <source>
        <dbReference type="ARBA" id="ARBA00023136"/>
    </source>
</evidence>
<dbReference type="PROSITE" id="PS51012">
    <property type="entry name" value="ABC_TM2"/>
    <property type="match status" value="1"/>
</dbReference>
<dbReference type="InParanoid" id="A0A7L4YJW0"/>
<keyword evidence="4 6" id="KW-0472">Membrane</keyword>
<reference evidence="8 9" key="1">
    <citation type="journal article" date="2018" name="Int. J. Syst. Evol. Microbiol.">
        <title>Epidermidibacterium keratini gen. nov., sp. nov., a member of the family Sporichthyaceae, isolated from keratin epidermis.</title>
        <authorList>
            <person name="Lee D.G."/>
            <person name="Trujillo M.E."/>
            <person name="Kang S."/>
            <person name="Nam J.J."/>
            <person name="Kim Y.J."/>
        </authorList>
    </citation>
    <scope>NUCLEOTIDE SEQUENCE [LARGE SCALE GENOMIC DNA]</scope>
    <source>
        <strain evidence="8 9">EPI-7</strain>
    </source>
</reference>
<sequence length="279" mass="30087">MSTPTSTTVVPVRRGLLLRVLPPSLYAGRPGALVERSLRVSKSTWVILLSGFFEPVFYLLSFGIGVGALVGGVEGPGGQIVAYGAFIAPALLATSAMNGAIYDSTNNVFWKLRHLKLYDSVLATPLGPLDIALGEMWWALGRGAAYAVAFIIVMVVMGLTASWWALLLLPAVMLIAFAFAAVGMAVTTFARSWQDLDLVQLAIVPMFLFSGTFFNISVYPEAIQWLVRVMPLHHGVELLRGLSLGVLDVTMLGHVAYFAAMIAIGVWGTVRRLGRMLMA</sequence>